<protein>
    <recommendedName>
        <fullName evidence="9">LysE family translocator</fullName>
    </recommendedName>
</protein>
<keyword evidence="2" id="KW-1003">Cell membrane</keyword>
<dbReference type="GO" id="GO:0005886">
    <property type="term" value="C:plasma membrane"/>
    <property type="evidence" value="ECO:0007669"/>
    <property type="project" value="UniProtKB-SubCell"/>
</dbReference>
<dbReference type="GO" id="GO:0015171">
    <property type="term" value="F:amino acid transmembrane transporter activity"/>
    <property type="evidence" value="ECO:0007669"/>
    <property type="project" value="TreeGrafter"/>
</dbReference>
<evidence type="ECO:0000313" key="7">
    <source>
        <dbReference type="EMBL" id="RKW70468.1"/>
    </source>
</evidence>
<evidence type="ECO:0000256" key="4">
    <source>
        <dbReference type="ARBA" id="ARBA00022989"/>
    </source>
</evidence>
<feature type="transmembrane region" description="Helical" evidence="6">
    <location>
        <begin position="154"/>
        <end position="178"/>
    </location>
</feature>
<feature type="transmembrane region" description="Helical" evidence="6">
    <location>
        <begin position="43"/>
        <end position="64"/>
    </location>
</feature>
<dbReference type="Pfam" id="PF01810">
    <property type="entry name" value="LysE"/>
    <property type="match status" value="1"/>
</dbReference>
<gene>
    <name evidence="7" type="ORF">DWQ67_08305</name>
</gene>
<feature type="transmembrane region" description="Helical" evidence="6">
    <location>
        <begin position="190"/>
        <end position="215"/>
    </location>
</feature>
<dbReference type="InterPro" id="IPR001123">
    <property type="entry name" value="LeuE-type"/>
</dbReference>
<evidence type="ECO:0000256" key="2">
    <source>
        <dbReference type="ARBA" id="ARBA00022475"/>
    </source>
</evidence>
<dbReference type="RefSeq" id="WP_121485119.1">
    <property type="nucleotide sequence ID" value="NZ_QQXL01000004.1"/>
</dbReference>
<keyword evidence="8" id="KW-1185">Reference proteome</keyword>
<evidence type="ECO:0000256" key="5">
    <source>
        <dbReference type="ARBA" id="ARBA00023136"/>
    </source>
</evidence>
<evidence type="ECO:0000313" key="8">
    <source>
        <dbReference type="Proteomes" id="UP000273119"/>
    </source>
</evidence>
<feature type="transmembrane region" description="Helical" evidence="6">
    <location>
        <begin position="6"/>
        <end position="31"/>
    </location>
</feature>
<organism evidence="7 8">
    <name type="scientific">Galactobacter caseinivorans</name>
    <dbReference type="NCBI Taxonomy" id="2676123"/>
    <lineage>
        <taxon>Bacteria</taxon>
        <taxon>Bacillati</taxon>
        <taxon>Actinomycetota</taxon>
        <taxon>Actinomycetes</taxon>
        <taxon>Micrococcales</taxon>
        <taxon>Micrococcaceae</taxon>
        <taxon>Galactobacter</taxon>
    </lineage>
</organism>
<keyword evidence="3 6" id="KW-0812">Transmembrane</keyword>
<reference evidence="7 8" key="1">
    <citation type="submission" date="2018-07" db="EMBL/GenBank/DDBJ databases">
        <title>Arthrobacter sp. nov., isolated from raw cow's milk with high bacterial count.</title>
        <authorList>
            <person name="Hahne J."/>
            <person name="Isele D."/>
            <person name="Lipski A."/>
        </authorList>
    </citation>
    <scope>NUCLEOTIDE SEQUENCE [LARGE SCALE GENOMIC DNA]</scope>
    <source>
        <strain evidence="7 8">JZ R-183</strain>
    </source>
</reference>
<dbReference type="Proteomes" id="UP000273119">
    <property type="component" value="Unassembled WGS sequence"/>
</dbReference>
<keyword evidence="5 6" id="KW-0472">Membrane</keyword>
<dbReference type="AlphaFoldDB" id="A0A496PJ34"/>
<feature type="transmembrane region" description="Helical" evidence="6">
    <location>
        <begin position="131"/>
        <end position="148"/>
    </location>
</feature>
<dbReference type="PANTHER" id="PTHR30086:SF19">
    <property type="entry name" value="THREONINE EFFLUX PROTEIN"/>
    <property type="match status" value="1"/>
</dbReference>
<sequence length="221" mass="23697">MDAGFWPALLPLILAWVIGMTSPGPDLFFVIHRSLAASRREGIAAACGVASGVLVWLIVAFTGLAALMAAFPAITVVMQVVGGLVLIWMGARTLQGWRRRRVAVPEEGTDDASGRLGLAVAYRRGLYTNLANPKFVIYVSAVFAPFIADQRPLWQTLVLLAMLVFTTVAWFSVIALVVGHPRLRGLVARWTHALDAVAGVVFILLGLGFIVLAIVETVGAH</sequence>
<accession>A0A496PJ34</accession>
<dbReference type="EMBL" id="QQXL01000004">
    <property type="protein sequence ID" value="RKW70468.1"/>
    <property type="molecule type" value="Genomic_DNA"/>
</dbReference>
<name>A0A496PJ34_9MICC</name>
<dbReference type="PANTHER" id="PTHR30086">
    <property type="entry name" value="ARGININE EXPORTER PROTEIN ARGO"/>
    <property type="match status" value="1"/>
</dbReference>
<evidence type="ECO:0000256" key="6">
    <source>
        <dbReference type="SAM" id="Phobius"/>
    </source>
</evidence>
<evidence type="ECO:0000256" key="3">
    <source>
        <dbReference type="ARBA" id="ARBA00022692"/>
    </source>
</evidence>
<proteinExistence type="predicted"/>
<comment type="caution">
    <text evidence="7">The sequence shown here is derived from an EMBL/GenBank/DDBJ whole genome shotgun (WGS) entry which is preliminary data.</text>
</comment>
<evidence type="ECO:0008006" key="9">
    <source>
        <dbReference type="Google" id="ProtNLM"/>
    </source>
</evidence>
<evidence type="ECO:0000256" key="1">
    <source>
        <dbReference type="ARBA" id="ARBA00004651"/>
    </source>
</evidence>
<keyword evidence="4 6" id="KW-1133">Transmembrane helix</keyword>
<feature type="transmembrane region" description="Helical" evidence="6">
    <location>
        <begin position="70"/>
        <end position="91"/>
    </location>
</feature>
<comment type="subcellular location">
    <subcellularLocation>
        <location evidence="1">Cell membrane</location>
        <topology evidence="1">Multi-pass membrane protein</topology>
    </subcellularLocation>
</comment>